<reference evidence="1 2" key="2">
    <citation type="submission" date="2009-02" db="EMBL/GenBank/DDBJ databases">
        <title>Draft genome sequence of Holdemania filiformis DSM 12042.</title>
        <authorList>
            <person name="Sudarsanam P."/>
            <person name="Ley R."/>
            <person name="Guruge J."/>
            <person name="Turnbaugh P.J."/>
            <person name="Mahowald M."/>
            <person name="Liep D."/>
            <person name="Gordon J."/>
        </authorList>
    </citation>
    <scope>NUCLEOTIDE SEQUENCE [LARGE SCALE GENOMIC DNA]</scope>
    <source>
        <strain evidence="1 2">DSM 12042</strain>
    </source>
</reference>
<dbReference type="HOGENOM" id="CLU_3271183_0_0_9"/>
<accession>B9YC64</accession>
<evidence type="ECO:0000313" key="2">
    <source>
        <dbReference type="Proteomes" id="UP000005950"/>
    </source>
</evidence>
<dbReference type="Proteomes" id="UP000005950">
    <property type="component" value="Unassembled WGS sequence"/>
</dbReference>
<protein>
    <submittedName>
        <fullName evidence="1">Uncharacterized protein</fullName>
    </submittedName>
</protein>
<name>B9YC64_9FIRM</name>
<organism evidence="1 2">
    <name type="scientific">Holdemania filiformis DSM 12042</name>
    <dbReference type="NCBI Taxonomy" id="545696"/>
    <lineage>
        <taxon>Bacteria</taxon>
        <taxon>Bacillati</taxon>
        <taxon>Bacillota</taxon>
        <taxon>Erysipelotrichia</taxon>
        <taxon>Erysipelotrichales</taxon>
        <taxon>Erysipelotrichaceae</taxon>
        <taxon>Holdemania</taxon>
    </lineage>
</organism>
<proteinExistence type="predicted"/>
<dbReference type="EMBL" id="ACCF01000215">
    <property type="protein sequence ID" value="EEF66432.1"/>
    <property type="molecule type" value="Genomic_DNA"/>
</dbReference>
<gene>
    <name evidence="1" type="ORF">HOLDEFILI_03423</name>
</gene>
<sequence length="41" mass="4384">MCCADRHNAGGALSSLSALRTAAGKFRNRDDDRKCLTGKES</sequence>
<dbReference type="STRING" id="545696.HOLDEFILI_03423"/>
<dbReference type="AlphaFoldDB" id="B9YC64"/>
<reference evidence="1 2" key="1">
    <citation type="submission" date="2008-12" db="EMBL/GenBank/DDBJ databases">
        <authorList>
            <person name="Fulton L."/>
            <person name="Clifton S."/>
            <person name="Fulton B."/>
            <person name="Xu J."/>
            <person name="Minx P."/>
            <person name="Pepin K.H."/>
            <person name="Johnson M."/>
            <person name="Bhonagiri V."/>
            <person name="Nash W.E."/>
            <person name="Mardis E.R."/>
            <person name="Wilson R.K."/>
        </authorList>
    </citation>
    <scope>NUCLEOTIDE SEQUENCE [LARGE SCALE GENOMIC DNA]</scope>
    <source>
        <strain evidence="1 2">DSM 12042</strain>
    </source>
</reference>
<evidence type="ECO:0000313" key="1">
    <source>
        <dbReference type="EMBL" id="EEF66432.1"/>
    </source>
</evidence>
<comment type="caution">
    <text evidence="1">The sequence shown here is derived from an EMBL/GenBank/DDBJ whole genome shotgun (WGS) entry which is preliminary data.</text>
</comment>